<dbReference type="OrthoDB" id="8236492at2"/>
<evidence type="ECO:0000313" key="3">
    <source>
        <dbReference type="Proteomes" id="UP000323142"/>
    </source>
</evidence>
<gene>
    <name evidence="2" type="ORF">F0L46_10210</name>
</gene>
<proteinExistence type="predicted"/>
<organism evidence="2 3">
    <name type="scientific">Salinarimonas soli</name>
    <dbReference type="NCBI Taxonomy" id="1638099"/>
    <lineage>
        <taxon>Bacteria</taxon>
        <taxon>Pseudomonadati</taxon>
        <taxon>Pseudomonadota</taxon>
        <taxon>Alphaproteobacteria</taxon>
        <taxon>Hyphomicrobiales</taxon>
        <taxon>Salinarimonadaceae</taxon>
        <taxon>Salinarimonas</taxon>
    </lineage>
</organism>
<dbReference type="Proteomes" id="UP000323142">
    <property type="component" value="Unassembled WGS sequence"/>
</dbReference>
<dbReference type="AlphaFoldDB" id="A0A5B2VD04"/>
<protein>
    <recommendedName>
        <fullName evidence="4">Large exoprotein involved in heme utilization or adhesion</fullName>
    </recommendedName>
</protein>
<feature type="signal peptide" evidence="1">
    <location>
        <begin position="1"/>
        <end position="21"/>
    </location>
</feature>
<accession>A0A5B2VD04</accession>
<name>A0A5B2VD04_9HYPH</name>
<dbReference type="EMBL" id="VUOA01000019">
    <property type="protein sequence ID" value="KAA2237363.1"/>
    <property type="molecule type" value="Genomic_DNA"/>
</dbReference>
<dbReference type="RefSeq" id="WP_149817100.1">
    <property type="nucleotide sequence ID" value="NZ_VUOA01000019.1"/>
</dbReference>
<feature type="chain" id="PRO_5023008422" description="Large exoprotein involved in heme utilization or adhesion" evidence="1">
    <location>
        <begin position="22"/>
        <end position="122"/>
    </location>
</feature>
<evidence type="ECO:0000256" key="1">
    <source>
        <dbReference type="SAM" id="SignalP"/>
    </source>
</evidence>
<comment type="caution">
    <text evidence="2">The sequence shown here is derived from an EMBL/GenBank/DDBJ whole genome shotgun (WGS) entry which is preliminary data.</text>
</comment>
<evidence type="ECO:0008006" key="4">
    <source>
        <dbReference type="Google" id="ProtNLM"/>
    </source>
</evidence>
<reference evidence="2 3" key="1">
    <citation type="submission" date="2019-09" db="EMBL/GenBank/DDBJ databases">
        <title>Salinarimonas rosea gen. nov., sp. nov., a new member of the a-2 subgroup of the Proteobacteria.</title>
        <authorList>
            <person name="Liu J."/>
        </authorList>
    </citation>
    <scope>NUCLEOTIDE SEQUENCE [LARGE SCALE GENOMIC DNA]</scope>
    <source>
        <strain evidence="2 3">BN140002</strain>
    </source>
</reference>
<reference evidence="2 3" key="2">
    <citation type="submission" date="2019-09" db="EMBL/GenBank/DDBJ databases">
        <authorList>
            <person name="Jin C."/>
        </authorList>
    </citation>
    <scope>NUCLEOTIDE SEQUENCE [LARGE SCALE GENOMIC DNA]</scope>
    <source>
        <strain evidence="2 3">BN140002</strain>
    </source>
</reference>
<keyword evidence="1" id="KW-0732">Signal</keyword>
<sequence>MPTKSLLMALALAGLAGPALAQGSAAKFDGRWSVEVITEKGDCDRAYRYAVAIDKGEVRYAGTENFQVTGKVQPNGAVQGTIGRGGDRVAVKGQLDGANGVGTWSAAGNTQCSGRWNAEKRG</sequence>
<evidence type="ECO:0000313" key="2">
    <source>
        <dbReference type="EMBL" id="KAA2237363.1"/>
    </source>
</evidence>
<keyword evidence="3" id="KW-1185">Reference proteome</keyword>